<evidence type="ECO:0008006" key="4">
    <source>
        <dbReference type="Google" id="ProtNLM"/>
    </source>
</evidence>
<dbReference type="OrthoDB" id="9784811at2"/>
<dbReference type="Gene3D" id="3.20.20.370">
    <property type="entry name" value="Glycoside hydrolase/deacetylase"/>
    <property type="match status" value="1"/>
</dbReference>
<evidence type="ECO:0000313" key="3">
    <source>
        <dbReference type="Proteomes" id="UP000191110"/>
    </source>
</evidence>
<feature type="signal peptide" evidence="1">
    <location>
        <begin position="1"/>
        <end position="21"/>
    </location>
</feature>
<sequence length="257" mass="28461">MLGFSRLLLAALLLISTQVSAAERPRISIIIDDMGDRLQAGNRAIELPGALSYAILPHTPYSRRLAEFANCMGKEVMLHLPMESEQPAPLGPGALTLHMSENDFRQSIRESLKSIPHASGVNNHMGSLLTRHPGHMQWLMEELKTSGNLFFIDSRTTTQSVAPQIARENGIVTAERKVFLDHDIDPEQIRYQFKRLIRSAHRDGSAIGIGHPYGSTLSVLEEMLPQLAELGVELVPVSSLLQKRSEGETTWQASLSH</sequence>
<evidence type="ECO:0000313" key="2">
    <source>
        <dbReference type="EMBL" id="OOZ39627.1"/>
    </source>
</evidence>
<protein>
    <recommendedName>
        <fullName evidence="4">Divergent polysaccharide deacetylase family protein</fullName>
    </recommendedName>
</protein>
<keyword evidence="3" id="KW-1185">Reference proteome</keyword>
<dbReference type="RefSeq" id="WP_078484099.1">
    <property type="nucleotide sequence ID" value="NZ_MPRL01000046.1"/>
</dbReference>
<keyword evidence="1" id="KW-0732">Signal</keyword>
<dbReference type="CDD" id="cd10936">
    <property type="entry name" value="CE4_DAC2"/>
    <property type="match status" value="1"/>
</dbReference>
<feature type="chain" id="PRO_5013024149" description="Divergent polysaccharide deacetylase family protein" evidence="1">
    <location>
        <begin position="22"/>
        <end position="257"/>
    </location>
</feature>
<dbReference type="Proteomes" id="UP000191110">
    <property type="component" value="Unassembled WGS sequence"/>
</dbReference>
<dbReference type="SUPFAM" id="SSF88713">
    <property type="entry name" value="Glycoside hydrolase/deacetylase"/>
    <property type="match status" value="1"/>
</dbReference>
<proteinExistence type="predicted"/>
<reference evidence="2 3" key="1">
    <citation type="submission" date="2016-11" db="EMBL/GenBank/DDBJ databases">
        <title>Mixed transmission modes and dynamic genome evolution in an obligate animal-bacterial symbiosis.</title>
        <authorList>
            <person name="Russell S.L."/>
            <person name="Corbett-Detig R.B."/>
            <person name="Cavanaugh C.M."/>
        </authorList>
    </citation>
    <scope>NUCLEOTIDE SEQUENCE [LARGE SCALE GENOMIC DNA]</scope>
    <source>
        <strain evidence="2">Sveles-Q1</strain>
    </source>
</reference>
<evidence type="ECO:0000256" key="1">
    <source>
        <dbReference type="SAM" id="SignalP"/>
    </source>
</evidence>
<dbReference type="PANTHER" id="PTHR30105">
    <property type="entry name" value="UNCHARACTERIZED YIBQ-RELATED"/>
    <property type="match status" value="1"/>
</dbReference>
<dbReference type="AlphaFoldDB" id="A0A1T2L3D8"/>
<dbReference type="InterPro" id="IPR006837">
    <property type="entry name" value="Divergent_DAC"/>
</dbReference>
<comment type="caution">
    <text evidence="2">The sequence shown here is derived from an EMBL/GenBank/DDBJ whole genome shotgun (WGS) entry which is preliminary data.</text>
</comment>
<dbReference type="GO" id="GO:0005975">
    <property type="term" value="P:carbohydrate metabolic process"/>
    <property type="evidence" value="ECO:0007669"/>
    <property type="project" value="InterPro"/>
</dbReference>
<accession>A0A1T2L3D8</accession>
<dbReference type="Pfam" id="PF04748">
    <property type="entry name" value="Polysacc_deac_2"/>
    <property type="match status" value="1"/>
</dbReference>
<dbReference type="EMBL" id="MPRL01000046">
    <property type="protein sequence ID" value="OOZ39627.1"/>
    <property type="molecule type" value="Genomic_DNA"/>
</dbReference>
<dbReference type="InterPro" id="IPR011330">
    <property type="entry name" value="Glyco_hydro/deAcase_b/a-brl"/>
</dbReference>
<organism evidence="2 3">
    <name type="scientific">Solemya pervernicosa gill symbiont</name>
    <dbReference type="NCBI Taxonomy" id="642797"/>
    <lineage>
        <taxon>Bacteria</taxon>
        <taxon>Pseudomonadati</taxon>
        <taxon>Pseudomonadota</taxon>
        <taxon>Gammaproteobacteria</taxon>
        <taxon>sulfur-oxidizing symbionts</taxon>
    </lineage>
</organism>
<dbReference type="PANTHER" id="PTHR30105:SF2">
    <property type="entry name" value="DIVERGENT POLYSACCHARIDE DEACETYLASE SUPERFAMILY"/>
    <property type="match status" value="1"/>
</dbReference>
<gene>
    <name evidence="2" type="ORF">BOW53_10815</name>
</gene>
<name>A0A1T2L3D8_9GAMM</name>